<dbReference type="InterPro" id="IPR003439">
    <property type="entry name" value="ABC_transporter-like_ATP-bd"/>
</dbReference>
<dbReference type="SMART" id="SM00382">
    <property type="entry name" value="AAA"/>
    <property type="match status" value="1"/>
</dbReference>
<keyword evidence="1" id="KW-0813">Transport</keyword>
<keyword evidence="6" id="KW-1185">Reference proteome</keyword>
<evidence type="ECO:0000259" key="4">
    <source>
        <dbReference type="PROSITE" id="PS50893"/>
    </source>
</evidence>
<dbReference type="InterPro" id="IPR003593">
    <property type="entry name" value="AAA+_ATPase"/>
</dbReference>
<dbReference type="InterPro" id="IPR027417">
    <property type="entry name" value="P-loop_NTPase"/>
</dbReference>
<name>A0ABP8TKU8_9ACTN</name>
<dbReference type="InterPro" id="IPR017871">
    <property type="entry name" value="ABC_transporter-like_CS"/>
</dbReference>
<dbReference type="PANTHER" id="PTHR42788:SF13">
    <property type="entry name" value="ALIPHATIC SULFONATES IMPORT ATP-BINDING PROTEIN SSUB"/>
    <property type="match status" value="1"/>
</dbReference>
<protein>
    <submittedName>
        <fullName evidence="5">ABC transporter ATP-binding protein</fullName>
    </submittedName>
</protein>
<dbReference type="PROSITE" id="PS00211">
    <property type="entry name" value="ABC_TRANSPORTER_1"/>
    <property type="match status" value="1"/>
</dbReference>
<organism evidence="5 6">
    <name type="scientific">Actinoallomurus liliacearum</name>
    <dbReference type="NCBI Taxonomy" id="1080073"/>
    <lineage>
        <taxon>Bacteria</taxon>
        <taxon>Bacillati</taxon>
        <taxon>Actinomycetota</taxon>
        <taxon>Actinomycetes</taxon>
        <taxon>Streptosporangiales</taxon>
        <taxon>Thermomonosporaceae</taxon>
        <taxon>Actinoallomurus</taxon>
    </lineage>
</organism>
<reference evidence="6" key="1">
    <citation type="journal article" date="2019" name="Int. J. Syst. Evol. Microbiol.">
        <title>The Global Catalogue of Microorganisms (GCM) 10K type strain sequencing project: providing services to taxonomists for standard genome sequencing and annotation.</title>
        <authorList>
            <consortium name="The Broad Institute Genomics Platform"/>
            <consortium name="The Broad Institute Genome Sequencing Center for Infectious Disease"/>
            <person name="Wu L."/>
            <person name="Ma J."/>
        </authorList>
    </citation>
    <scope>NUCLEOTIDE SEQUENCE [LARGE SCALE GENOMIC DNA]</scope>
    <source>
        <strain evidence="6">JCM 17938</strain>
    </source>
</reference>
<keyword evidence="3 5" id="KW-0067">ATP-binding</keyword>
<feature type="domain" description="ABC transporter" evidence="4">
    <location>
        <begin position="16"/>
        <end position="240"/>
    </location>
</feature>
<dbReference type="EMBL" id="BAABHJ010000008">
    <property type="protein sequence ID" value="GAA4608610.1"/>
    <property type="molecule type" value="Genomic_DNA"/>
</dbReference>
<dbReference type="Proteomes" id="UP001500212">
    <property type="component" value="Unassembled WGS sequence"/>
</dbReference>
<accession>A0ABP8TKU8</accession>
<dbReference type="SUPFAM" id="SSF52540">
    <property type="entry name" value="P-loop containing nucleoside triphosphate hydrolases"/>
    <property type="match status" value="1"/>
</dbReference>
<dbReference type="Gene3D" id="3.40.50.300">
    <property type="entry name" value="P-loop containing nucleotide triphosphate hydrolases"/>
    <property type="match status" value="1"/>
</dbReference>
<sequence length="259" mass="27889">MAVTTREPERATAPPVRIDGVSKAYGTGGGALLALDKVSLSVDPGEFVCILGASGCGKSTLLSIVAGLDRPTLGTVDVGGARVGLMFQEPALFPWLTVAGNVELALRTRGVPKAERRRRAADLLAAVHLEGFGRKRPHQLSGGMRQRVAIARALAQDSDVLLMDEPFGALDAMTRDLLHDELERIWSERSLTVLFVTHNVREAVRLGDRVVLLSSRPGRVVEEFPVPLDRPRRIDDGEVAALAGQITDRLRAEVGRHGS</sequence>
<dbReference type="CDD" id="cd03293">
    <property type="entry name" value="ABC_NrtD_SsuB_transporters"/>
    <property type="match status" value="1"/>
</dbReference>
<dbReference type="GO" id="GO:0005524">
    <property type="term" value="F:ATP binding"/>
    <property type="evidence" value="ECO:0007669"/>
    <property type="project" value="UniProtKB-KW"/>
</dbReference>
<dbReference type="Pfam" id="PF00005">
    <property type="entry name" value="ABC_tran"/>
    <property type="match status" value="1"/>
</dbReference>
<proteinExistence type="predicted"/>
<evidence type="ECO:0000313" key="6">
    <source>
        <dbReference type="Proteomes" id="UP001500212"/>
    </source>
</evidence>
<evidence type="ECO:0000313" key="5">
    <source>
        <dbReference type="EMBL" id="GAA4608610.1"/>
    </source>
</evidence>
<dbReference type="RefSeq" id="WP_345354538.1">
    <property type="nucleotide sequence ID" value="NZ_BAABHJ010000008.1"/>
</dbReference>
<dbReference type="InterPro" id="IPR050166">
    <property type="entry name" value="ABC_transporter_ATP-bind"/>
</dbReference>
<evidence type="ECO:0000256" key="1">
    <source>
        <dbReference type="ARBA" id="ARBA00022448"/>
    </source>
</evidence>
<dbReference type="PANTHER" id="PTHR42788">
    <property type="entry name" value="TAURINE IMPORT ATP-BINDING PROTEIN-RELATED"/>
    <property type="match status" value="1"/>
</dbReference>
<comment type="caution">
    <text evidence="5">The sequence shown here is derived from an EMBL/GenBank/DDBJ whole genome shotgun (WGS) entry which is preliminary data.</text>
</comment>
<evidence type="ECO:0000256" key="2">
    <source>
        <dbReference type="ARBA" id="ARBA00022741"/>
    </source>
</evidence>
<keyword evidence="2" id="KW-0547">Nucleotide-binding</keyword>
<gene>
    <name evidence="5" type="ORF">GCM10023195_33900</name>
</gene>
<dbReference type="PROSITE" id="PS50893">
    <property type="entry name" value="ABC_TRANSPORTER_2"/>
    <property type="match status" value="1"/>
</dbReference>
<evidence type="ECO:0000256" key="3">
    <source>
        <dbReference type="ARBA" id="ARBA00022840"/>
    </source>
</evidence>